<feature type="chain" id="PRO_5045096863" description="GLPGLI family protein" evidence="1">
    <location>
        <begin position="22"/>
        <end position="138"/>
    </location>
</feature>
<name>A0ABU4RGI3_9FLAO</name>
<evidence type="ECO:0008006" key="4">
    <source>
        <dbReference type="Google" id="ProtNLM"/>
    </source>
</evidence>
<sequence length="138" mass="16197">MKFTLKIIPILLLFMNVACNAQQIVQLPKDAYKLKTNEQQFLNKPLKNLLKEIKPEIKTAWATLGEQSYFSFYFTDPEAFKNGSIIEKNNIGLFIYVKEPIDWVFEKRSKDKELFWTKEDAEKYGNLTVIRIKVIGKD</sequence>
<keyword evidence="1" id="KW-0732">Signal</keyword>
<keyword evidence="3" id="KW-1185">Reference proteome</keyword>
<evidence type="ECO:0000256" key="1">
    <source>
        <dbReference type="SAM" id="SignalP"/>
    </source>
</evidence>
<gene>
    <name evidence="2" type="ORF">SGQ83_14150</name>
</gene>
<comment type="caution">
    <text evidence="2">The sequence shown here is derived from an EMBL/GenBank/DDBJ whole genome shotgun (WGS) entry which is preliminary data.</text>
</comment>
<dbReference type="EMBL" id="JAWXVI010000007">
    <property type="protein sequence ID" value="MDX6190500.1"/>
    <property type="molecule type" value="Genomic_DNA"/>
</dbReference>
<reference evidence="2 3" key="1">
    <citation type="submission" date="2023-11" db="EMBL/GenBank/DDBJ databases">
        <title>Unpublished Manusciprt.</title>
        <authorList>
            <person name="Saticioglu I.B."/>
            <person name="Ay H."/>
            <person name="Ajmi N."/>
            <person name="Altun S."/>
            <person name="Duman M."/>
        </authorList>
    </citation>
    <scope>NUCLEOTIDE SEQUENCE [LARGE SCALE GENOMIC DNA]</scope>
    <source>
        <strain evidence="2 3">Fl-318</strain>
    </source>
</reference>
<accession>A0ABU4RGI3</accession>
<organism evidence="2 3">
    <name type="scientific">Flavobacterium cupriresistens</name>
    <dbReference type="NCBI Taxonomy" id="2893885"/>
    <lineage>
        <taxon>Bacteria</taxon>
        <taxon>Pseudomonadati</taxon>
        <taxon>Bacteroidota</taxon>
        <taxon>Flavobacteriia</taxon>
        <taxon>Flavobacteriales</taxon>
        <taxon>Flavobacteriaceae</taxon>
        <taxon>Flavobacterium</taxon>
    </lineage>
</organism>
<protein>
    <recommendedName>
        <fullName evidence="4">GLPGLI family protein</fullName>
    </recommendedName>
</protein>
<feature type="signal peptide" evidence="1">
    <location>
        <begin position="1"/>
        <end position="21"/>
    </location>
</feature>
<proteinExistence type="predicted"/>
<evidence type="ECO:0000313" key="2">
    <source>
        <dbReference type="EMBL" id="MDX6190500.1"/>
    </source>
</evidence>
<dbReference type="RefSeq" id="WP_230004126.1">
    <property type="nucleotide sequence ID" value="NZ_CP087134.1"/>
</dbReference>
<dbReference type="Proteomes" id="UP001273350">
    <property type="component" value="Unassembled WGS sequence"/>
</dbReference>
<evidence type="ECO:0000313" key="3">
    <source>
        <dbReference type="Proteomes" id="UP001273350"/>
    </source>
</evidence>